<gene>
    <name evidence="5" type="ORF">GCM10023353_28820</name>
</gene>
<sequence>MQSITRGRGLVDQVTEMLRGEIRQGRWPVGSRIPTEAELSRITGAGRNTVREAVRSLVHAGLLDRRQGSGTFVLADSSVTAVLRREIDPARRRELLELRQALEVTAATLAAQRRSAEDIADMRRLLARMDRHHRDGDLDAAARADAALHRAVVVSAHNSTYLQVYEGVVPTMTEEMLAELSHSGTVYLSEHRALVDAIDDGDAARAAATLHGFLSALLARDAGNG</sequence>
<dbReference type="PANTHER" id="PTHR43537:SF47">
    <property type="entry name" value="REGULATORY PROTEIN GNTR HTH"/>
    <property type="match status" value="1"/>
</dbReference>
<dbReference type="Gene3D" id="1.20.120.530">
    <property type="entry name" value="GntR ligand-binding domain-like"/>
    <property type="match status" value="1"/>
</dbReference>
<evidence type="ECO:0000259" key="4">
    <source>
        <dbReference type="PROSITE" id="PS50949"/>
    </source>
</evidence>
<dbReference type="InterPro" id="IPR036390">
    <property type="entry name" value="WH_DNA-bd_sf"/>
</dbReference>
<dbReference type="PRINTS" id="PR00035">
    <property type="entry name" value="HTHGNTR"/>
</dbReference>
<dbReference type="InterPro" id="IPR008920">
    <property type="entry name" value="TF_FadR/GntR_C"/>
</dbReference>
<accession>A0ABP9CUP3</accession>
<dbReference type="Pfam" id="PF00392">
    <property type="entry name" value="GntR"/>
    <property type="match status" value="1"/>
</dbReference>
<comment type="caution">
    <text evidence="5">The sequence shown here is derived from an EMBL/GenBank/DDBJ whole genome shotgun (WGS) entry which is preliminary data.</text>
</comment>
<dbReference type="EMBL" id="BAABKQ010000001">
    <property type="protein sequence ID" value="GAA4819396.1"/>
    <property type="molecule type" value="Genomic_DNA"/>
</dbReference>
<feature type="domain" description="HTH gntR-type" evidence="4">
    <location>
        <begin position="8"/>
        <end position="76"/>
    </location>
</feature>
<dbReference type="PROSITE" id="PS50949">
    <property type="entry name" value="HTH_GNTR"/>
    <property type="match status" value="1"/>
</dbReference>
<evidence type="ECO:0000313" key="6">
    <source>
        <dbReference type="Proteomes" id="UP001500839"/>
    </source>
</evidence>
<evidence type="ECO:0000256" key="3">
    <source>
        <dbReference type="ARBA" id="ARBA00023163"/>
    </source>
</evidence>
<dbReference type="InterPro" id="IPR036388">
    <property type="entry name" value="WH-like_DNA-bd_sf"/>
</dbReference>
<protein>
    <submittedName>
        <fullName evidence="5">FadR/GntR family transcriptional regulator</fullName>
    </submittedName>
</protein>
<keyword evidence="1" id="KW-0805">Transcription regulation</keyword>
<organism evidence="5 6">
    <name type="scientific">Tomitella cavernea</name>
    <dbReference type="NCBI Taxonomy" id="1387982"/>
    <lineage>
        <taxon>Bacteria</taxon>
        <taxon>Bacillati</taxon>
        <taxon>Actinomycetota</taxon>
        <taxon>Actinomycetes</taxon>
        <taxon>Mycobacteriales</taxon>
        <taxon>Tomitella</taxon>
    </lineage>
</organism>
<dbReference type="SMART" id="SM00895">
    <property type="entry name" value="FCD"/>
    <property type="match status" value="1"/>
</dbReference>
<dbReference type="InterPro" id="IPR011711">
    <property type="entry name" value="GntR_C"/>
</dbReference>
<keyword evidence="6" id="KW-1185">Reference proteome</keyword>
<dbReference type="SUPFAM" id="SSF48008">
    <property type="entry name" value="GntR ligand-binding domain-like"/>
    <property type="match status" value="1"/>
</dbReference>
<dbReference type="SUPFAM" id="SSF46785">
    <property type="entry name" value="Winged helix' DNA-binding domain"/>
    <property type="match status" value="1"/>
</dbReference>
<keyword evidence="2" id="KW-0238">DNA-binding</keyword>
<dbReference type="PANTHER" id="PTHR43537">
    <property type="entry name" value="TRANSCRIPTIONAL REGULATOR, GNTR FAMILY"/>
    <property type="match status" value="1"/>
</dbReference>
<evidence type="ECO:0000256" key="2">
    <source>
        <dbReference type="ARBA" id="ARBA00023125"/>
    </source>
</evidence>
<keyword evidence="3" id="KW-0804">Transcription</keyword>
<dbReference type="Proteomes" id="UP001500839">
    <property type="component" value="Unassembled WGS sequence"/>
</dbReference>
<evidence type="ECO:0000256" key="1">
    <source>
        <dbReference type="ARBA" id="ARBA00023015"/>
    </source>
</evidence>
<name>A0ABP9CUP3_9ACTN</name>
<dbReference type="SMART" id="SM00345">
    <property type="entry name" value="HTH_GNTR"/>
    <property type="match status" value="1"/>
</dbReference>
<proteinExistence type="predicted"/>
<evidence type="ECO:0000313" key="5">
    <source>
        <dbReference type="EMBL" id="GAA4819396.1"/>
    </source>
</evidence>
<dbReference type="InterPro" id="IPR000524">
    <property type="entry name" value="Tscrpt_reg_HTH_GntR"/>
</dbReference>
<dbReference type="Pfam" id="PF07729">
    <property type="entry name" value="FCD"/>
    <property type="match status" value="1"/>
</dbReference>
<dbReference type="RefSeq" id="WP_200172822.1">
    <property type="nucleotide sequence ID" value="NZ_BAABKQ010000001.1"/>
</dbReference>
<dbReference type="Gene3D" id="1.10.10.10">
    <property type="entry name" value="Winged helix-like DNA-binding domain superfamily/Winged helix DNA-binding domain"/>
    <property type="match status" value="1"/>
</dbReference>
<dbReference type="CDD" id="cd07377">
    <property type="entry name" value="WHTH_GntR"/>
    <property type="match status" value="1"/>
</dbReference>
<reference evidence="6" key="1">
    <citation type="journal article" date="2019" name="Int. J. Syst. Evol. Microbiol.">
        <title>The Global Catalogue of Microorganisms (GCM) 10K type strain sequencing project: providing services to taxonomists for standard genome sequencing and annotation.</title>
        <authorList>
            <consortium name="The Broad Institute Genomics Platform"/>
            <consortium name="The Broad Institute Genome Sequencing Center for Infectious Disease"/>
            <person name="Wu L."/>
            <person name="Ma J."/>
        </authorList>
    </citation>
    <scope>NUCLEOTIDE SEQUENCE [LARGE SCALE GENOMIC DNA]</scope>
    <source>
        <strain evidence="6">JCM 18542</strain>
    </source>
</reference>